<protein>
    <submittedName>
        <fullName evidence="3">Uncharacterized protein</fullName>
    </submittedName>
</protein>
<proteinExistence type="predicted"/>
<keyword evidence="1" id="KW-0812">Transmembrane</keyword>
<reference evidence="3" key="1">
    <citation type="submission" date="2022-11" db="UniProtKB">
        <authorList>
            <consortium name="WormBaseParasite"/>
        </authorList>
    </citation>
    <scope>IDENTIFICATION</scope>
</reference>
<organism evidence="2 3">
    <name type="scientific">Romanomermis culicivorax</name>
    <name type="common">Nematode worm</name>
    <dbReference type="NCBI Taxonomy" id="13658"/>
    <lineage>
        <taxon>Eukaryota</taxon>
        <taxon>Metazoa</taxon>
        <taxon>Ecdysozoa</taxon>
        <taxon>Nematoda</taxon>
        <taxon>Enoplea</taxon>
        <taxon>Dorylaimia</taxon>
        <taxon>Mermithida</taxon>
        <taxon>Mermithoidea</taxon>
        <taxon>Mermithidae</taxon>
        <taxon>Romanomermis</taxon>
    </lineage>
</organism>
<dbReference type="Proteomes" id="UP000887565">
    <property type="component" value="Unplaced"/>
</dbReference>
<keyword evidence="2" id="KW-1185">Reference proteome</keyword>
<name>A0A915K4V5_ROMCU</name>
<feature type="transmembrane region" description="Helical" evidence="1">
    <location>
        <begin position="136"/>
        <end position="160"/>
    </location>
</feature>
<accession>A0A915K4V5</accession>
<evidence type="ECO:0000256" key="1">
    <source>
        <dbReference type="SAM" id="Phobius"/>
    </source>
</evidence>
<evidence type="ECO:0000313" key="3">
    <source>
        <dbReference type="WBParaSite" id="nRc.2.0.1.t32880-RA"/>
    </source>
</evidence>
<evidence type="ECO:0000313" key="2">
    <source>
        <dbReference type="Proteomes" id="UP000887565"/>
    </source>
</evidence>
<sequence>MIVACESKYRCKCIENPPQIRCKANATEKDLSASCDQSCANTVTDLYVHSPSQCLKNLRQKCPQIKNVLIDNATLCDCYCNISGITVKPSVRSFPQPCSCFSHETTTTATSTTRGPFITTTIDPSSRGGIHISNTAIMIIGSSVIAIILISVTVVAIVRYRHKLVEFYQRRVRNGSIVPNDDASPIFNEPSQLTY</sequence>
<dbReference type="AlphaFoldDB" id="A0A915K4V5"/>
<keyword evidence="1" id="KW-0472">Membrane</keyword>
<keyword evidence="1" id="KW-1133">Transmembrane helix</keyword>
<dbReference type="WBParaSite" id="nRc.2.0.1.t32880-RA">
    <property type="protein sequence ID" value="nRc.2.0.1.t32880-RA"/>
    <property type="gene ID" value="nRc.2.0.1.g32880"/>
</dbReference>